<dbReference type="InterPro" id="IPR029058">
    <property type="entry name" value="AB_hydrolase_fold"/>
</dbReference>
<dbReference type="EMBL" id="CAJZAI010000001">
    <property type="protein sequence ID" value="CAG9165942.1"/>
    <property type="molecule type" value="Genomic_DNA"/>
</dbReference>
<dbReference type="InterPro" id="IPR051321">
    <property type="entry name" value="PHA/PHB_synthase"/>
</dbReference>
<dbReference type="Pfam" id="PF07167">
    <property type="entry name" value="PhaC_N"/>
    <property type="match status" value="1"/>
</dbReference>
<sequence>MKVKANEGFLTAPAGGTAAECPPYTDEPDYRYYDRQVRAALARVTGGISLISLGLAGVDWGLQTALAPGKLAHAAVDWARGWLDDTVRWLPLSDAPPAIPSTESRFADEGWQAWPYRCWRDAFLRNEAFWQSLTSDVDGLSRHHQRVAAFCMRQWTDMCSPGNVWWMNPAVVRETQRTCGTNFVQGTRHWAEDFADMAANLPGADPRPRQLAYMPGKDVAITPGKVVFRNALLELIQYTPSTEAVWKEPVLIVPSWIMKYYILDLQPHDSLVRYLVEQGHTVFMISWKNPGDEARDRGLHDYLHDGILAALYAAQARCEGACVHVAGYCLGGTLLAICAAKLARDTDGDPLASVTFFATETDFTEPGELGLFIDKSAVATLDALMWSQGYLDGPQMTSAFQMLNARDLIWSRMMSEYLLGQRLRANDLISWNRDITRLPYRLHSECLHKLFLANELAEGKLCVGGRPVALSDLNRPIFMVGTEHDHVSPWRSVYKLHLLTRTALTFLLTSGGHNAGIVSEPDHPRRRYRFTTRKPGDPYLSPERFLTHAEYHEGSWWPAWSHWLADRSSAKCQPRDPAPGAVCDAPGRYVMEP</sequence>
<accession>A0ABN7Y235</accession>
<dbReference type="Gene3D" id="3.40.50.1820">
    <property type="entry name" value="alpha/beta hydrolase"/>
    <property type="match status" value="1"/>
</dbReference>
<dbReference type="Proteomes" id="UP000727654">
    <property type="component" value="Unassembled WGS sequence"/>
</dbReference>
<feature type="domain" description="Poly-beta-hydroxybutyrate polymerase N-terminal" evidence="3">
    <location>
        <begin position="103"/>
        <end position="275"/>
    </location>
</feature>
<dbReference type="EC" id="2.3.1.-" evidence="5"/>
<dbReference type="SUPFAM" id="SSF53474">
    <property type="entry name" value="alpha/beta-Hydrolases"/>
    <property type="match status" value="1"/>
</dbReference>
<dbReference type="GO" id="GO:0016746">
    <property type="term" value="F:acyltransferase activity"/>
    <property type="evidence" value="ECO:0007669"/>
    <property type="project" value="UniProtKB-KW"/>
</dbReference>
<comment type="caution">
    <text evidence="5">The sequence shown here is derived from an EMBL/GenBank/DDBJ whole genome shotgun (WGS) entry which is preliminary data.</text>
</comment>
<evidence type="ECO:0000313" key="6">
    <source>
        <dbReference type="Proteomes" id="UP000727654"/>
    </source>
</evidence>
<dbReference type="Pfam" id="PF12551">
    <property type="entry name" value="PHBC_N"/>
    <property type="match status" value="1"/>
</dbReference>
<evidence type="ECO:0000259" key="4">
    <source>
        <dbReference type="Pfam" id="PF12551"/>
    </source>
</evidence>
<dbReference type="InterPro" id="IPR010941">
    <property type="entry name" value="PhaC_N"/>
</dbReference>
<evidence type="ECO:0000256" key="2">
    <source>
        <dbReference type="ARBA" id="ARBA00023315"/>
    </source>
</evidence>
<evidence type="ECO:0000256" key="1">
    <source>
        <dbReference type="ARBA" id="ARBA00022679"/>
    </source>
</evidence>
<evidence type="ECO:0000259" key="3">
    <source>
        <dbReference type="Pfam" id="PF07167"/>
    </source>
</evidence>
<protein>
    <submittedName>
        <fullName evidence="5">Poly(3-hydroxyalkanoate) polymerase subunit PhaC</fullName>
        <ecNumber evidence="5">2.3.1.-</ecNumber>
    </submittedName>
</protein>
<keyword evidence="6" id="KW-1185">Reference proteome</keyword>
<evidence type="ECO:0000313" key="5">
    <source>
        <dbReference type="EMBL" id="CAG9165942.1"/>
    </source>
</evidence>
<gene>
    <name evidence="5" type="primary">phaC_1</name>
    <name evidence="5" type="ORF">LMG23992_00648</name>
</gene>
<dbReference type="PANTHER" id="PTHR36837:SF5">
    <property type="entry name" value="POLY-3-HYDROXYBUTYRATE SYNTHASE"/>
    <property type="match status" value="1"/>
</dbReference>
<proteinExistence type="predicted"/>
<reference evidence="5 6" key="1">
    <citation type="submission" date="2021-08" db="EMBL/GenBank/DDBJ databases">
        <authorList>
            <person name="Peeters C."/>
        </authorList>
    </citation>
    <scope>NUCLEOTIDE SEQUENCE [LARGE SCALE GENOMIC DNA]</scope>
    <source>
        <strain evidence="5 6">LMG 23992</strain>
    </source>
</reference>
<keyword evidence="2 5" id="KW-0012">Acyltransferase</keyword>
<keyword evidence="1 5" id="KW-0808">Transferase</keyword>
<dbReference type="RefSeq" id="WP_224078333.1">
    <property type="nucleotide sequence ID" value="NZ_CAJZAI010000001.1"/>
</dbReference>
<organism evidence="5 6">
    <name type="scientific">Cupriavidus laharis</name>
    <dbReference type="NCBI Taxonomy" id="151654"/>
    <lineage>
        <taxon>Bacteria</taxon>
        <taxon>Pseudomonadati</taxon>
        <taxon>Pseudomonadota</taxon>
        <taxon>Betaproteobacteria</taxon>
        <taxon>Burkholderiales</taxon>
        <taxon>Burkholderiaceae</taxon>
        <taxon>Cupriavidus</taxon>
    </lineage>
</organism>
<name>A0ABN7Y235_9BURK</name>
<feature type="domain" description="Poly-beta-hydroxybutyrate polymerase N-terminal" evidence="4">
    <location>
        <begin position="30"/>
        <end position="70"/>
    </location>
</feature>
<dbReference type="PANTHER" id="PTHR36837">
    <property type="entry name" value="POLY(3-HYDROXYALKANOATE) POLYMERASE SUBUNIT PHAC"/>
    <property type="match status" value="1"/>
</dbReference>
<dbReference type="InterPro" id="IPR022211">
    <property type="entry name" value="PHBC_N"/>
</dbReference>